<keyword evidence="6" id="KW-0820">tRNA-binding</keyword>
<dbReference type="GO" id="GO:0000049">
    <property type="term" value="F:tRNA binding"/>
    <property type="evidence" value="ECO:0007669"/>
    <property type="project" value="UniProtKB-UniRule"/>
</dbReference>
<dbReference type="GO" id="GO:1990904">
    <property type="term" value="C:ribonucleoprotein complex"/>
    <property type="evidence" value="ECO:0007669"/>
    <property type="project" value="UniProtKB-KW"/>
</dbReference>
<dbReference type="InterPro" id="IPR022803">
    <property type="entry name" value="Ribosomal_uL5_dom_sf"/>
</dbReference>
<accession>A0A2G6KGL7</accession>
<dbReference type="PIRSF" id="PIRSF002161">
    <property type="entry name" value="Ribosomal_L5"/>
    <property type="match status" value="1"/>
</dbReference>
<comment type="function">
    <text evidence="6">This is 1 of the proteins that bind and probably mediate the attachment of the 5S RNA into the large ribosomal subunit, where it forms part of the central protuberance. In the 70S ribosome it contacts protein S13 of the 30S subunit (bridge B1b), connecting the 2 subunits; this bridge is implicated in subunit movement. Contacts the P site tRNA; the 5S rRNA and some of its associated proteins might help stabilize positioning of ribosome-bound tRNAs.</text>
</comment>
<dbReference type="HAMAP" id="MF_01333_B">
    <property type="entry name" value="Ribosomal_uL5_B"/>
    <property type="match status" value="1"/>
</dbReference>
<comment type="subunit">
    <text evidence="6">Part of the 50S ribosomal subunit; part of the 5S rRNA/L5/L18/L25 subcomplex. Contacts the 5S rRNA and the P site tRNA. Forms a bridge to the 30S subunit in the 70S ribosome.</text>
</comment>
<dbReference type="NCBIfam" id="NF000585">
    <property type="entry name" value="PRK00010.1"/>
    <property type="match status" value="1"/>
</dbReference>
<dbReference type="GO" id="GO:0019843">
    <property type="term" value="F:rRNA binding"/>
    <property type="evidence" value="ECO:0007669"/>
    <property type="project" value="UniProtKB-UniRule"/>
</dbReference>
<evidence type="ECO:0000256" key="6">
    <source>
        <dbReference type="HAMAP-Rule" id="MF_01333"/>
    </source>
</evidence>
<name>A0A2G6KGL7_9ACTN</name>
<evidence type="ECO:0000256" key="1">
    <source>
        <dbReference type="ARBA" id="ARBA00008553"/>
    </source>
</evidence>
<evidence type="ECO:0000256" key="3">
    <source>
        <dbReference type="ARBA" id="ARBA00023274"/>
    </source>
</evidence>
<evidence type="ECO:0000256" key="2">
    <source>
        <dbReference type="ARBA" id="ARBA00022980"/>
    </source>
</evidence>
<dbReference type="Gene3D" id="3.30.1440.10">
    <property type="match status" value="1"/>
</dbReference>
<evidence type="ECO:0000256" key="5">
    <source>
        <dbReference type="ARBA" id="ARBA00058604"/>
    </source>
</evidence>
<dbReference type="InterPro" id="IPR031309">
    <property type="entry name" value="Ribosomal_uL5_C"/>
</dbReference>
<dbReference type="SUPFAM" id="SSF55282">
    <property type="entry name" value="RL5-like"/>
    <property type="match status" value="1"/>
</dbReference>
<dbReference type="InterPro" id="IPR031310">
    <property type="entry name" value="Ribosomal_uL5_N"/>
</dbReference>
<dbReference type="GO" id="GO:0005840">
    <property type="term" value="C:ribosome"/>
    <property type="evidence" value="ECO:0007669"/>
    <property type="project" value="UniProtKB-KW"/>
</dbReference>
<evidence type="ECO:0000259" key="8">
    <source>
        <dbReference type="Pfam" id="PF00281"/>
    </source>
</evidence>
<dbReference type="InterPro" id="IPR020930">
    <property type="entry name" value="Ribosomal_uL5_bac-type"/>
</dbReference>
<keyword evidence="3 6" id="KW-0687">Ribonucleoprotein</keyword>
<evidence type="ECO:0000256" key="7">
    <source>
        <dbReference type="RuleBase" id="RU003930"/>
    </source>
</evidence>
<evidence type="ECO:0000313" key="11">
    <source>
        <dbReference type="Proteomes" id="UP000230914"/>
    </source>
</evidence>
<comment type="similarity">
    <text evidence="1 6 7">Belongs to the universal ribosomal protein uL5 family.</text>
</comment>
<keyword evidence="6" id="KW-0694">RNA-binding</keyword>
<dbReference type="FunFam" id="3.30.1440.10:FF:000001">
    <property type="entry name" value="50S ribosomal protein L5"/>
    <property type="match status" value="1"/>
</dbReference>
<dbReference type="EMBL" id="PDSL01000007">
    <property type="protein sequence ID" value="PIE34765.1"/>
    <property type="molecule type" value="Genomic_DNA"/>
</dbReference>
<proteinExistence type="inferred from homology"/>
<organism evidence="10 11">
    <name type="scientific">Ilumatobacter coccineus</name>
    <dbReference type="NCBI Taxonomy" id="467094"/>
    <lineage>
        <taxon>Bacteria</taxon>
        <taxon>Bacillati</taxon>
        <taxon>Actinomycetota</taxon>
        <taxon>Acidimicrobiia</taxon>
        <taxon>Acidimicrobiales</taxon>
        <taxon>Ilumatobacteraceae</taxon>
        <taxon>Ilumatobacter</taxon>
    </lineage>
</organism>
<comment type="caution">
    <text evidence="10">The sequence shown here is derived from an EMBL/GenBank/DDBJ whole genome shotgun (WGS) entry which is preliminary data.</text>
</comment>
<gene>
    <name evidence="6" type="primary">rplE</name>
    <name evidence="10" type="ORF">CSA55_00245</name>
</gene>
<dbReference type="Pfam" id="PF00281">
    <property type="entry name" value="Ribosomal_L5"/>
    <property type="match status" value="1"/>
</dbReference>
<comment type="function">
    <text evidence="5">This is one of the proteins that bind and probably mediate the attachment of the 5S RNA into the large ribosomal subunit, where it forms part of the central protuberance. In the 70S ribosome it contacts protein S13 of the 30S subunit (bridge B1b), connecting the 2 subunits; this bridge is implicated in subunit movement. Contacts the P site tRNA; the 5S rRNA and some of its associated proteins might help stabilize positioning of ribosome-bound tRNAs.</text>
</comment>
<feature type="domain" description="Large ribosomal subunit protein uL5 C-terminal" evidence="9">
    <location>
        <begin position="92"/>
        <end position="184"/>
    </location>
</feature>
<dbReference type="Pfam" id="PF00673">
    <property type="entry name" value="Ribosomal_L5_C"/>
    <property type="match status" value="1"/>
</dbReference>
<evidence type="ECO:0000313" key="10">
    <source>
        <dbReference type="EMBL" id="PIE34765.1"/>
    </source>
</evidence>
<protein>
    <recommendedName>
        <fullName evidence="4 6">Large ribosomal subunit protein uL5</fullName>
    </recommendedName>
</protein>
<feature type="domain" description="Large ribosomal subunit protein uL5 N-terminal" evidence="8">
    <location>
        <begin position="31"/>
        <end position="87"/>
    </location>
</feature>
<dbReference type="Proteomes" id="UP000230914">
    <property type="component" value="Unassembled WGS sequence"/>
</dbReference>
<dbReference type="PANTHER" id="PTHR11994">
    <property type="entry name" value="60S RIBOSOMAL PROTEIN L11-RELATED"/>
    <property type="match status" value="1"/>
</dbReference>
<reference evidence="10 11" key="1">
    <citation type="submission" date="2017-10" db="EMBL/GenBank/DDBJ databases">
        <title>Novel microbial diversity and functional potential in the marine mammal oral microbiome.</title>
        <authorList>
            <person name="Dudek N.K."/>
            <person name="Sun C.L."/>
            <person name="Burstein D."/>
            <person name="Kantor R.S."/>
            <person name="Aliaga Goltsman D.S."/>
            <person name="Bik E.M."/>
            <person name="Thomas B.C."/>
            <person name="Banfield J.F."/>
            <person name="Relman D.A."/>
        </authorList>
    </citation>
    <scope>NUCLEOTIDE SEQUENCE [LARGE SCALE GENOMIC DNA]</scope>
    <source>
        <strain evidence="10">DOLJORAL78_61_10</strain>
    </source>
</reference>
<dbReference type="GO" id="GO:0006412">
    <property type="term" value="P:translation"/>
    <property type="evidence" value="ECO:0007669"/>
    <property type="project" value="UniProtKB-UniRule"/>
</dbReference>
<keyword evidence="2 6" id="KW-0689">Ribosomal protein</keyword>
<dbReference type="AlphaFoldDB" id="A0A2G6KGL7"/>
<dbReference type="GO" id="GO:0003735">
    <property type="term" value="F:structural constituent of ribosome"/>
    <property type="evidence" value="ECO:0007669"/>
    <property type="project" value="InterPro"/>
</dbReference>
<keyword evidence="6" id="KW-0699">rRNA-binding</keyword>
<evidence type="ECO:0000256" key="4">
    <source>
        <dbReference type="ARBA" id="ARBA00035245"/>
    </source>
</evidence>
<sequence>MHDTTSTIPRLKARYRNTIKAQLAKDLGIANDMQIPQLEKIVINMGVGRATQQPSALEKAVEELTVISGQKPIITRAQRSIAGFKLREGQAIGTKVTLRGDRMWEFFDRVLSVAIPRIRDFRGLPAKSWDGRGNYSFGLNDQTVFPEINPDKVDHQRGMDITIVTTATTNEAGKALLDAFGFPFKKGADAEAVPTKKTR</sequence>
<evidence type="ECO:0000259" key="9">
    <source>
        <dbReference type="Pfam" id="PF00673"/>
    </source>
</evidence>
<dbReference type="InterPro" id="IPR002132">
    <property type="entry name" value="Ribosomal_uL5"/>
</dbReference>